<dbReference type="AlphaFoldDB" id="A0A2S0NB63"/>
<feature type="transmembrane region" description="Helical" evidence="9">
    <location>
        <begin position="42"/>
        <end position="64"/>
    </location>
</feature>
<dbReference type="PANTHER" id="PTHR33908:SF11">
    <property type="entry name" value="MEMBRANE PROTEIN"/>
    <property type="match status" value="1"/>
</dbReference>
<evidence type="ECO:0000256" key="3">
    <source>
        <dbReference type="ARBA" id="ARBA00022676"/>
    </source>
</evidence>
<sequence>MPATSTGGCPASPAPSWARSSTMPLPPPSSGGADVAPALRPVWAGSAGAVLVLVAALTAIRLWAAGSLGLAADEAYYWIWSKNLAFGYFDHPPMVAVLIRASTAVFGDGEFGIRWLSVLLGAAASLGVWRLVWRLTDDRAAAIAGAGMVQATLFLGAGAVLVTPDTPLVLFWTLALLALVEVWRTGKGAWWLAAGLSVGLAFVSKYTAVFLGLAILLWIVLVPELRRWLRSPWPYAGGVLCLLVMAPVLWWNVAHGGASLTKQFGRAVPKAFDPRFVPEFVAGQAALLTPLVGIVVLWGLWVAARRTLGQREPGAVLVTVSVLPLLAYLLWYALFDRVQGNWTACLLPASVAAAVMGAKALPAAPAMAAVVRASLRWSVVTGVALGLFVLGHAAFRLAPLAIDPTGQLHGWRAAAAAVEAVAERTGAGTIGTASYTTTAHLRFYGSGRPPVVQLGERLRYAMEPEPDTATIAARPVLVAVESRREAEVAARLGRHYRVVEPAGAVDRLWRPRFGLTDRMDRLVLFLVREPVAPGVPDLAAPQ</sequence>
<keyword evidence="5 9" id="KW-0812">Transmembrane</keyword>
<name>A0A2S0NB63_9HYPH</name>
<evidence type="ECO:0000313" key="12">
    <source>
        <dbReference type="Proteomes" id="UP000237889"/>
    </source>
</evidence>
<keyword evidence="6 9" id="KW-1133">Transmembrane helix</keyword>
<evidence type="ECO:0000313" key="11">
    <source>
        <dbReference type="EMBL" id="AVO45385.1"/>
    </source>
</evidence>
<comment type="subcellular location">
    <subcellularLocation>
        <location evidence="1">Cell membrane</location>
        <topology evidence="1">Multi-pass membrane protein</topology>
    </subcellularLocation>
</comment>
<keyword evidence="12" id="KW-1185">Reference proteome</keyword>
<dbReference type="PANTHER" id="PTHR33908">
    <property type="entry name" value="MANNOSYLTRANSFERASE YKCB-RELATED"/>
    <property type="match status" value="1"/>
</dbReference>
<feature type="compositionally biased region" description="Low complexity" evidence="8">
    <location>
        <begin position="10"/>
        <end position="21"/>
    </location>
</feature>
<dbReference type="OrthoDB" id="9811222at2"/>
<feature type="transmembrane region" description="Helical" evidence="9">
    <location>
        <begin position="113"/>
        <end position="133"/>
    </location>
</feature>
<feature type="transmembrane region" description="Helical" evidence="9">
    <location>
        <begin position="233"/>
        <end position="253"/>
    </location>
</feature>
<feature type="transmembrane region" description="Helical" evidence="9">
    <location>
        <begin position="280"/>
        <end position="303"/>
    </location>
</feature>
<evidence type="ECO:0000256" key="8">
    <source>
        <dbReference type="SAM" id="MobiDB-lite"/>
    </source>
</evidence>
<keyword evidence="7 9" id="KW-0472">Membrane</keyword>
<proteinExistence type="predicted"/>
<keyword evidence="3" id="KW-0328">Glycosyltransferase</keyword>
<evidence type="ECO:0000256" key="4">
    <source>
        <dbReference type="ARBA" id="ARBA00022679"/>
    </source>
</evidence>
<feature type="transmembrane region" description="Helical" evidence="9">
    <location>
        <begin position="189"/>
        <end position="221"/>
    </location>
</feature>
<dbReference type="InterPro" id="IPR038731">
    <property type="entry name" value="RgtA/B/C-like"/>
</dbReference>
<reference evidence="11 12" key="1">
    <citation type="submission" date="2018-03" db="EMBL/GenBank/DDBJ databases">
        <title>Genome sequencing of Phreatobacter sp.</title>
        <authorList>
            <person name="Kim S.-J."/>
            <person name="Heo J."/>
            <person name="Kwon S.-W."/>
        </authorList>
    </citation>
    <scope>NUCLEOTIDE SEQUENCE [LARGE SCALE GENOMIC DNA]</scope>
    <source>
        <strain evidence="11 12">S-12</strain>
    </source>
</reference>
<dbReference type="KEGG" id="phr:C6569_10105"/>
<evidence type="ECO:0000256" key="9">
    <source>
        <dbReference type="SAM" id="Phobius"/>
    </source>
</evidence>
<feature type="transmembrane region" description="Helical" evidence="9">
    <location>
        <begin position="140"/>
        <end position="162"/>
    </location>
</feature>
<feature type="domain" description="Glycosyltransferase RgtA/B/C/D-like" evidence="10">
    <location>
        <begin position="90"/>
        <end position="251"/>
    </location>
</feature>
<keyword evidence="4 11" id="KW-0808">Transferase</keyword>
<evidence type="ECO:0000256" key="7">
    <source>
        <dbReference type="ARBA" id="ARBA00023136"/>
    </source>
</evidence>
<dbReference type="GO" id="GO:0005886">
    <property type="term" value="C:plasma membrane"/>
    <property type="evidence" value="ECO:0007669"/>
    <property type="project" value="UniProtKB-SubCell"/>
</dbReference>
<dbReference type="GO" id="GO:0016763">
    <property type="term" value="F:pentosyltransferase activity"/>
    <property type="evidence" value="ECO:0007669"/>
    <property type="project" value="TreeGrafter"/>
</dbReference>
<accession>A0A2S0NB63</accession>
<protein>
    <submittedName>
        <fullName evidence="11">Glycosyl transferase</fullName>
    </submittedName>
</protein>
<feature type="region of interest" description="Disordered" evidence="8">
    <location>
        <begin position="1"/>
        <end position="29"/>
    </location>
</feature>
<dbReference type="InterPro" id="IPR050297">
    <property type="entry name" value="LipidA_mod_glycosyltrf_83"/>
</dbReference>
<feature type="transmembrane region" description="Helical" evidence="9">
    <location>
        <begin position="85"/>
        <end position="107"/>
    </location>
</feature>
<feature type="transmembrane region" description="Helical" evidence="9">
    <location>
        <begin position="315"/>
        <end position="335"/>
    </location>
</feature>
<evidence type="ECO:0000256" key="5">
    <source>
        <dbReference type="ARBA" id="ARBA00022692"/>
    </source>
</evidence>
<dbReference type="Proteomes" id="UP000237889">
    <property type="component" value="Chromosome"/>
</dbReference>
<dbReference type="Pfam" id="PF13231">
    <property type="entry name" value="PMT_2"/>
    <property type="match status" value="1"/>
</dbReference>
<evidence type="ECO:0000256" key="1">
    <source>
        <dbReference type="ARBA" id="ARBA00004651"/>
    </source>
</evidence>
<feature type="transmembrane region" description="Helical" evidence="9">
    <location>
        <begin position="373"/>
        <end position="395"/>
    </location>
</feature>
<evidence type="ECO:0000256" key="2">
    <source>
        <dbReference type="ARBA" id="ARBA00022475"/>
    </source>
</evidence>
<dbReference type="GO" id="GO:0009103">
    <property type="term" value="P:lipopolysaccharide biosynthetic process"/>
    <property type="evidence" value="ECO:0007669"/>
    <property type="project" value="UniProtKB-ARBA"/>
</dbReference>
<feature type="transmembrane region" description="Helical" evidence="9">
    <location>
        <begin position="341"/>
        <end position="361"/>
    </location>
</feature>
<gene>
    <name evidence="11" type="ORF">C6569_10105</name>
</gene>
<evidence type="ECO:0000256" key="6">
    <source>
        <dbReference type="ARBA" id="ARBA00022989"/>
    </source>
</evidence>
<evidence type="ECO:0000259" key="10">
    <source>
        <dbReference type="Pfam" id="PF13231"/>
    </source>
</evidence>
<dbReference type="EMBL" id="CP027668">
    <property type="protein sequence ID" value="AVO45385.1"/>
    <property type="molecule type" value="Genomic_DNA"/>
</dbReference>
<organism evidence="11 12">
    <name type="scientific">Phreatobacter cathodiphilus</name>
    <dbReference type="NCBI Taxonomy" id="1868589"/>
    <lineage>
        <taxon>Bacteria</taxon>
        <taxon>Pseudomonadati</taxon>
        <taxon>Pseudomonadota</taxon>
        <taxon>Alphaproteobacteria</taxon>
        <taxon>Hyphomicrobiales</taxon>
        <taxon>Phreatobacteraceae</taxon>
        <taxon>Phreatobacter</taxon>
    </lineage>
</organism>
<keyword evidence="2" id="KW-1003">Cell membrane</keyword>